<dbReference type="InterPro" id="IPR010131">
    <property type="entry name" value="MdtP/NodT-like"/>
</dbReference>
<keyword evidence="2" id="KW-1134">Transmembrane beta strand</keyword>
<dbReference type="Gene3D" id="2.20.200.10">
    <property type="entry name" value="Outer membrane efflux proteins (OEP)"/>
    <property type="match status" value="1"/>
</dbReference>
<protein>
    <submittedName>
        <fullName evidence="6">Efflux transporter outer membrane subunit</fullName>
    </submittedName>
</protein>
<comment type="caution">
    <text evidence="6">The sequence shown here is derived from an EMBL/GenBank/DDBJ whole genome shotgun (WGS) entry which is preliminary data.</text>
</comment>
<feature type="chain" id="PRO_5045479981" evidence="5">
    <location>
        <begin position="16"/>
        <end position="480"/>
    </location>
</feature>
<feature type="signal peptide" evidence="5">
    <location>
        <begin position="1"/>
        <end position="15"/>
    </location>
</feature>
<dbReference type="Proteomes" id="UP000657372">
    <property type="component" value="Unassembled WGS sequence"/>
</dbReference>
<keyword evidence="2" id="KW-0564">Palmitate</keyword>
<feature type="compositionally biased region" description="Low complexity" evidence="4">
    <location>
        <begin position="109"/>
        <end position="121"/>
    </location>
</feature>
<evidence type="ECO:0000256" key="4">
    <source>
        <dbReference type="SAM" id="MobiDB-lite"/>
    </source>
</evidence>
<dbReference type="EMBL" id="JADOEL010000012">
    <property type="protein sequence ID" value="MBF8178796.1"/>
    <property type="molecule type" value="Genomic_DNA"/>
</dbReference>
<keyword evidence="3" id="KW-0175">Coiled coil</keyword>
<keyword evidence="2" id="KW-0812">Transmembrane</keyword>
<reference evidence="6 7" key="1">
    <citation type="submission" date="2020-11" db="EMBL/GenBank/DDBJ databases">
        <title>WGS of Herminiimonas contaminans strain Marseille-Q4544 isolated from planarians Schmidtea mediterranea.</title>
        <authorList>
            <person name="Kangale L."/>
        </authorList>
    </citation>
    <scope>NUCLEOTIDE SEQUENCE [LARGE SCALE GENOMIC DNA]</scope>
    <source>
        <strain evidence="6 7">Marseille-Q4544</strain>
    </source>
</reference>
<evidence type="ECO:0000256" key="5">
    <source>
        <dbReference type="SAM" id="SignalP"/>
    </source>
</evidence>
<sequence length="480" mass="50845">MRPYLLILAPTLLLAACASTPTPPPPAAAPTQFKEAGLWQEGTAANAATVPDDWWTLFNDPILNDLEGRLVVGNENLKSLVAQVAAARAAVAASYSARLPTLSVGLDGTRSSSATSTNRSTAVRDPNNNVSLSGNASWEIDLWGRLAQATTGAQASLQASVDDLAAARLSAQATLAQTYFSLRTADAQMVVLERSVAAYQRSLDLTQFRYGGGVAARVDVLQAQTQLKAAQAQLAEAVAQRQILEHAIAVLLGVPPSALALERNTALPQAPLVPQLLPATLLERRPDIAAAQRRVAAAYAQIGVAHAAYFPSLVLSAGGGYQNSSLNNLISAPNLFWSLGASVAQAIFDGGQRQLASAQAQSAADQATSTYRQTVLTALQEVEDNLILAAQLQQEAQLQRESLEAAQRTLEITLDQYRAGTVSYLNVVIAQNTALTSENSLLSTQNRQLAAVNILLKNIAGRWEPDNPDAAKTKQETKVE</sequence>
<dbReference type="SUPFAM" id="SSF56954">
    <property type="entry name" value="Outer membrane efflux proteins (OEP)"/>
    <property type="match status" value="1"/>
</dbReference>
<dbReference type="PROSITE" id="PS51257">
    <property type="entry name" value="PROKAR_LIPOPROTEIN"/>
    <property type="match status" value="1"/>
</dbReference>
<keyword evidence="2" id="KW-0472">Membrane</keyword>
<feature type="coiled-coil region" evidence="3">
    <location>
        <begin position="220"/>
        <end position="247"/>
    </location>
</feature>
<dbReference type="RefSeq" id="WP_195876009.1">
    <property type="nucleotide sequence ID" value="NZ_JADOEL010000012.1"/>
</dbReference>
<keyword evidence="7" id="KW-1185">Reference proteome</keyword>
<gene>
    <name evidence="6" type="ORF">IXC47_13995</name>
</gene>
<comment type="similarity">
    <text evidence="1 2">Belongs to the outer membrane factor (OMF) (TC 1.B.17) family.</text>
</comment>
<keyword evidence="5" id="KW-0732">Signal</keyword>
<evidence type="ECO:0000313" key="7">
    <source>
        <dbReference type="Proteomes" id="UP000657372"/>
    </source>
</evidence>
<name>A0ABS0EVF2_9BURK</name>
<comment type="subcellular location">
    <subcellularLocation>
        <location evidence="2">Cell membrane</location>
        <topology evidence="2">Lipid-anchor</topology>
    </subcellularLocation>
</comment>
<dbReference type="NCBIfam" id="TIGR01845">
    <property type="entry name" value="outer_NodT"/>
    <property type="match status" value="1"/>
</dbReference>
<dbReference type="Gene3D" id="1.20.1600.10">
    <property type="entry name" value="Outer membrane efflux proteins (OEP)"/>
    <property type="match status" value="1"/>
</dbReference>
<dbReference type="PANTHER" id="PTHR30203:SF33">
    <property type="entry name" value="BLR4455 PROTEIN"/>
    <property type="match status" value="1"/>
</dbReference>
<organism evidence="6 7">
    <name type="scientific">Herminiimonas contaminans</name>
    <dbReference type="NCBI Taxonomy" id="1111140"/>
    <lineage>
        <taxon>Bacteria</taxon>
        <taxon>Pseudomonadati</taxon>
        <taxon>Pseudomonadota</taxon>
        <taxon>Betaproteobacteria</taxon>
        <taxon>Burkholderiales</taxon>
        <taxon>Oxalobacteraceae</taxon>
        <taxon>Herminiimonas</taxon>
    </lineage>
</organism>
<proteinExistence type="inferred from homology"/>
<feature type="region of interest" description="Disordered" evidence="4">
    <location>
        <begin position="108"/>
        <end position="130"/>
    </location>
</feature>
<dbReference type="InterPro" id="IPR003423">
    <property type="entry name" value="OMP_efflux"/>
</dbReference>
<keyword evidence="2" id="KW-0449">Lipoprotein</keyword>
<evidence type="ECO:0000256" key="1">
    <source>
        <dbReference type="ARBA" id="ARBA00007613"/>
    </source>
</evidence>
<accession>A0ABS0EVF2</accession>
<evidence type="ECO:0000313" key="6">
    <source>
        <dbReference type="EMBL" id="MBF8178796.1"/>
    </source>
</evidence>
<dbReference type="Pfam" id="PF02321">
    <property type="entry name" value="OEP"/>
    <property type="match status" value="2"/>
</dbReference>
<evidence type="ECO:0000256" key="2">
    <source>
        <dbReference type="RuleBase" id="RU362097"/>
    </source>
</evidence>
<dbReference type="PANTHER" id="PTHR30203">
    <property type="entry name" value="OUTER MEMBRANE CATION EFFLUX PROTEIN"/>
    <property type="match status" value="1"/>
</dbReference>
<evidence type="ECO:0000256" key="3">
    <source>
        <dbReference type="SAM" id="Coils"/>
    </source>
</evidence>